<dbReference type="Proteomes" id="UP000015100">
    <property type="component" value="Unassembled WGS sequence"/>
</dbReference>
<dbReference type="HOGENOM" id="CLU_060990_0_0_1"/>
<dbReference type="AlphaFoldDB" id="S8BMC4"/>
<dbReference type="PANTHER" id="PTHR43841">
    <property type="entry name" value="3-HYDROXYACYL-THIOESTER DEHYDRATASE HTDX-RELATED"/>
    <property type="match status" value="1"/>
</dbReference>
<reference evidence="4" key="2">
    <citation type="submission" date="2013-04" db="EMBL/GenBank/DDBJ databases">
        <title>Genomic mechanisms accounting for the adaptation to parasitism in nematode-trapping fungi.</title>
        <authorList>
            <person name="Ahren D.G."/>
        </authorList>
    </citation>
    <scope>NUCLEOTIDE SEQUENCE [LARGE SCALE GENOMIC DNA]</scope>
    <source>
        <strain evidence="4">CBS 200.50</strain>
    </source>
</reference>
<evidence type="ECO:0000259" key="2">
    <source>
        <dbReference type="Pfam" id="PF01575"/>
    </source>
</evidence>
<dbReference type="eggNOG" id="ENOG502S1FH">
    <property type="taxonomic scope" value="Eukaryota"/>
</dbReference>
<dbReference type="PANTHER" id="PTHR43841:SF1">
    <property type="entry name" value="3-HYDROXYACYL-THIOESTER DEHYDRATASE X"/>
    <property type="match status" value="1"/>
</dbReference>
<reference evidence="3 4" key="1">
    <citation type="journal article" date="2013" name="PLoS Genet.">
        <title>Genomic mechanisms accounting for the adaptation to parasitism in nematode-trapping fungi.</title>
        <authorList>
            <person name="Meerupati T."/>
            <person name="Andersson K.M."/>
            <person name="Friman E."/>
            <person name="Kumar D."/>
            <person name="Tunlid A."/>
            <person name="Ahren D."/>
        </authorList>
    </citation>
    <scope>NUCLEOTIDE SEQUENCE [LARGE SCALE GENOMIC DNA]</scope>
    <source>
        <strain evidence="3 4">CBS 200.50</strain>
    </source>
</reference>
<evidence type="ECO:0000256" key="1">
    <source>
        <dbReference type="SAM" id="Phobius"/>
    </source>
</evidence>
<dbReference type="OrthoDB" id="533830at2759"/>
<keyword evidence="1" id="KW-1133">Transmembrane helix</keyword>
<dbReference type="InterPro" id="IPR002539">
    <property type="entry name" value="MaoC-like_dom"/>
</dbReference>
<proteinExistence type="predicted"/>
<evidence type="ECO:0000313" key="3">
    <source>
        <dbReference type="EMBL" id="EPS40633.1"/>
    </source>
</evidence>
<feature type="domain" description="MaoC-like" evidence="2">
    <location>
        <begin position="219"/>
        <end position="298"/>
    </location>
</feature>
<feature type="transmembrane region" description="Helical" evidence="1">
    <location>
        <begin position="6"/>
        <end position="27"/>
    </location>
</feature>
<evidence type="ECO:0000313" key="4">
    <source>
        <dbReference type="Proteomes" id="UP000015100"/>
    </source>
</evidence>
<name>S8BMC4_DACHA</name>
<dbReference type="SUPFAM" id="SSF54637">
    <property type="entry name" value="Thioesterase/thiol ester dehydrase-isomerase"/>
    <property type="match status" value="1"/>
</dbReference>
<accession>S8BMC4</accession>
<keyword evidence="1" id="KW-0472">Membrane</keyword>
<dbReference type="Pfam" id="PF01575">
    <property type="entry name" value="MaoC_dehydratas"/>
    <property type="match status" value="1"/>
</dbReference>
<protein>
    <recommendedName>
        <fullName evidence="2">MaoC-like domain-containing protein</fullName>
    </recommendedName>
</protein>
<keyword evidence="1" id="KW-0812">Transmembrane</keyword>
<keyword evidence="4" id="KW-1185">Reference proteome</keyword>
<comment type="caution">
    <text evidence="3">The sequence shown here is derived from an EMBL/GenBank/DDBJ whole genome shotgun (WGS) entry which is preliminary data.</text>
</comment>
<dbReference type="STRING" id="1284197.S8BMC4"/>
<organism evidence="3 4">
    <name type="scientific">Dactylellina haptotyla (strain CBS 200.50)</name>
    <name type="common">Nematode-trapping fungus</name>
    <name type="synonym">Monacrosporium haptotylum</name>
    <dbReference type="NCBI Taxonomy" id="1284197"/>
    <lineage>
        <taxon>Eukaryota</taxon>
        <taxon>Fungi</taxon>
        <taxon>Dikarya</taxon>
        <taxon>Ascomycota</taxon>
        <taxon>Pezizomycotina</taxon>
        <taxon>Orbiliomycetes</taxon>
        <taxon>Orbiliales</taxon>
        <taxon>Orbiliaceae</taxon>
        <taxon>Dactylellina</taxon>
    </lineage>
</organism>
<dbReference type="EMBL" id="AQGS01000285">
    <property type="protein sequence ID" value="EPS40633.1"/>
    <property type="molecule type" value="Genomic_DNA"/>
</dbReference>
<sequence>MKEITLIIILFILKSVFSGLMVLIGGTGSQRRVKSIKTDMPKLSVSMPFKVSEEDVKQYILATGCEEKEIEAHNVSKMLFLSAITEPCMLLLIAKRGSPIQPLGSVNVRNTFEMLRPDLCTLSDLRKEEGGMVFATLGSTARIMKRGLEFDLHVEIRVPTKSDPNPIAIFRQVFTMLQFKKIPEKVQLSEITREPDMQFPVGATPNGGIFEIGGSDPSKWARVCKDYNPIHISGIAAKVYGLPGKIAHGNHVAALAIRRIVGESSGDSTAPVQMEVGFKRPVIVPGKLNVLVETRKKGETVVTHFAVGRGDKILVQGKYWDL</sequence>
<dbReference type="Gene3D" id="3.10.129.10">
    <property type="entry name" value="Hotdog Thioesterase"/>
    <property type="match status" value="1"/>
</dbReference>
<dbReference type="OMA" id="CKDYNPI"/>
<gene>
    <name evidence="3" type="ORF">H072_5479</name>
</gene>
<dbReference type="InterPro" id="IPR029069">
    <property type="entry name" value="HotDog_dom_sf"/>
</dbReference>